<comment type="caution">
    <text evidence="2">The sequence shown here is derived from an EMBL/GenBank/DDBJ whole genome shotgun (WGS) entry which is preliminary data.</text>
</comment>
<name>X0UY01_9ZZZZ</name>
<dbReference type="InterPro" id="IPR004323">
    <property type="entry name" value="Ion_tolerance_CutA"/>
</dbReference>
<dbReference type="GO" id="GO:0010038">
    <property type="term" value="P:response to metal ion"/>
    <property type="evidence" value="ECO:0007669"/>
    <property type="project" value="InterPro"/>
</dbReference>
<evidence type="ECO:0000256" key="1">
    <source>
        <dbReference type="ARBA" id="ARBA00010169"/>
    </source>
</evidence>
<evidence type="ECO:0008006" key="3">
    <source>
        <dbReference type="Google" id="ProtNLM"/>
    </source>
</evidence>
<dbReference type="GO" id="GO:0005507">
    <property type="term" value="F:copper ion binding"/>
    <property type="evidence" value="ECO:0007669"/>
    <property type="project" value="TreeGrafter"/>
</dbReference>
<dbReference type="InterPro" id="IPR015867">
    <property type="entry name" value="N-reg_PII/ATP_PRibTrfase_C"/>
</dbReference>
<dbReference type="PANTHER" id="PTHR23419:SF8">
    <property type="entry name" value="FI09726P"/>
    <property type="match status" value="1"/>
</dbReference>
<proteinExistence type="inferred from homology"/>
<sequence>MEDRAHIVVFITTATAEEAQRIANILVSGRKAACVNIVPQVHSRFWWQGKIDSADEALLVVKTKAALLDEIIKLVKENHSYEVPEIVALPIVGGNPDYLKWLDDETE</sequence>
<organism evidence="2">
    <name type="scientific">marine sediment metagenome</name>
    <dbReference type="NCBI Taxonomy" id="412755"/>
    <lineage>
        <taxon>unclassified sequences</taxon>
        <taxon>metagenomes</taxon>
        <taxon>ecological metagenomes</taxon>
    </lineage>
</organism>
<dbReference type="Gene3D" id="3.30.70.120">
    <property type="match status" value="1"/>
</dbReference>
<reference evidence="2" key="1">
    <citation type="journal article" date="2014" name="Front. Microbiol.">
        <title>High frequency of phylogenetically diverse reductive dehalogenase-homologous genes in deep subseafloor sedimentary metagenomes.</title>
        <authorList>
            <person name="Kawai M."/>
            <person name="Futagami T."/>
            <person name="Toyoda A."/>
            <person name="Takaki Y."/>
            <person name="Nishi S."/>
            <person name="Hori S."/>
            <person name="Arai W."/>
            <person name="Tsubouchi T."/>
            <person name="Morono Y."/>
            <person name="Uchiyama I."/>
            <person name="Ito T."/>
            <person name="Fujiyama A."/>
            <person name="Inagaki F."/>
            <person name="Takami H."/>
        </authorList>
    </citation>
    <scope>NUCLEOTIDE SEQUENCE</scope>
    <source>
        <strain evidence="2">Expedition CK06-06</strain>
    </source>
</reference>
<evidence type="ECO:0000313" key="2">
    <source>
        <dbReference type="EMBL" id="GAG10655.1"/>
    </source>
</evidence>
<dbReference type="Pfam" id="PF03091">
    <property type="entry name" value="CutA1"/>
    <property type="match status" value="1"/>
</dbReference>
<gene>
    <name evidence="2" type="ORF">S01H1_44843</name>
</gene>
<protein>
    <recommendedName>
        <fullName evidence="3">CutA1 divalent ion tolerance protein</fullName>
    </recommendedName>
</protein>
<dbReference type="PANTHER" id="PTHR23419">
    <property type="entry name" value="DIVALENT CATION TOLERANCE CUTA-RELATED"/>
    <property type="match status" value="1"/>
</dbReference>
<dbReference type="SUPFAM" id="SSF54913">
    <property type="entry name" value="GlnB-like"/>
    <property type="match status" value="1"/>
</dbReference>
<accession>X0UY01</accession>
<dbReference type="EMBL" id="BARS01028626">
    <property type="protein sequence ID" value="GAG10655.1"/>
    <property type="molecule type" value="Genomic_DNA"/>
</dbReference>
<dbReference type="InterPro" id="IPR011322">
    <property type="entry name" value="N-reg_PII-like_a/b"/>
</dbReference>
<comment type="similarity">
    <text evidence="1">Belongs to the CutA family.</text>
</comment>
<dbReference type="AlphaFoldDB" id="X0UY01"/>